<evidence type="ECO:0000256" key="1">
    <source>
        <dbReference type="SAM" id="SignalP"/>
    </source>
</evidence>
<protein>
    <submittedName>
        <fullName evidence="2">Uncharacterized protein</fullName>
    </submittedName>
</protein>
<feature type="chain" id="PRO_5021240173" evidence="1">
    <location>
        <begin position="20"/>
        <end position="98"/>
    </location>
</feature>
<comment type="caution">
    <text evidence="2">The sequence shown here is derived from an EMBL/GenBank/DDBJ whole genome shotgun (WGS) entry which is preliminary data.</text>
</comment>
<keyword evidence="1" id="KW-0732">Signal</keyword>
<accession>A0A4Y2P881</accession>
<reference evidence="2 3" key="1">
    <citation type="journal article" date="2019" name="Sci. Rep.">
        <title>Orb-weaving spider Araneus ventricosus genome elucidates the spidroin gene catalogue.</title>
        <authorList>
            <person name="Kono N."/>
            <person name="Nakamura H."/>
            <person name="Ohtoshi R."/>
            <person name="Moran D.A.P."/>
            <person name="Shinohara A."/>
            <person name="Yoshida Y."/>
            <person name="Fujiwara M."/>
            <person name="Mori M."/>
            <person name="Tomita M."/>
            <person name="Arakawa K."/>
        </authorList>
    </citation>
    <scope>NUCLEOTIDE SEQUENCE [LARGE SCALE GENOMIC DNA]</scope>
</reference>
<dbReference type="AlphaFoldDB" id="A0A4Y2P881"/>
<keyword evidence="3" id="KW-1185">Reference proteome</keyword>
<proteinExistence type="predicted"/>
<sequence length="98" mass="10273">MLPAFLYLFALSGLEEGGGLVTAGESSKSSDILYSNVSPNDAEEELISASASDARDCKTLFSPKGGKDIDKAAEAAKGVNLVSSQITVAYSRYFVMEA</sequence>
<organism evidence="2 3">
    <name type="scientific">Araneus ventricosus</name>
    <name type="common">Orbweaver spider</name>
    <name type="synonym">Epeira ventricosa</name>
    <dbReference type="NCBI Taxonomy" id="182803"/>
    <lineage>
        <taxon>Eukaryota</taxon>
        <taxon>Metazoa</taxon>
        <taxon>Ecdysozoa</taxon>
        <taxon>Arthropoda</taxon>
        <taxon>Chelicerata</taxon>
        <taxon>Arachnida</taxon>
        <taxon>Araneae</taxon>
        <taxon>Araneomorphae</taxon>
        <taxon>Entelegynae</taxon>
        <taxon>Araneoidea</taxon>
        <taxon>Araneidae</taxon>
        <taxon>Araneus</taxon>
    </lineage>
</organism>
<name>A0A4Y2P881_ARAVE</name>
<feature type="signal peptide" evidence="1">
    <location>
        <begin position="1"/>
        <end position="19"/>
    </location>
</feature>
<evidence type="ECO:0000313" key="2">
    <source>
        <dbReference type="EMBL" id="GBN47624.1"/>
    </source>
</evidence>
<dbReference type="Proteomes" id="UP000499080">
    <property type="component" value="Unassembled WGS sequence"/>
</dbReference>
<gene>
    <name evidence="2" type="ORF">AVEN_110398_1</name>
</gene>
<dbReference type="EMBL" id="BGPR01010710">
    <property type="protein sequence ID" value="GBN47624.1"/>
    <property type="molecule type" value="Genomic_DNA"/>
</dbReference>
<evidence type="ECO:0000313" key="3">
    <source>
        <dbReference type="Proteomes" id="UP000499080"/>
    </source>
</evidence>